<dbReference type="InterPro" id="IPR017853">
    <property type="entry name" value="GH"/>
</dbReference>
<evidence type="ECO:0008006" key="3">
    <source>
        <dbReference type="Google" id="ProtNLM"/>
    </source>
</evidence>
<organism evidence="1 2">
    <name type="scientific">Paraburkholderia humisilvae</name>
    <dbReference type="NCBI Taxonomy" id="627669"/>
    <lineage>
        <taxon>Bacteria</taxon>
        <taxon>Pseudomonadati</taxon>
        <taxon>Pseudomonadota</taxon>
        <taxon>Betaproteobacteria</taxon>
        <taxon>Burkholderiales</taxon>
        <taxon>Burkholderiaceae</taxon>
        <taxon>Paraburkholderia</taxon>
    </lineage>
</organism>
<name>A0A6J5F7C0_9BURK</name>
<evidence type="ECO:0000313" key="2">
    <source>
        <dbReference type="Proteomes" id="UP000494363"/>
    </source>
</evidence>
<dbReference type="EMBL" id="CADIKH010000067">
    <property type="protein sequence ID" value="CAB3773036.1"/>
    <property type="molecule type" value="Genomic_DNA"/>
</dbReference>
<reference evidence="1 2" key="1">
    <citation type="submission" date="2020-04" db="EMBL/GenBank/DDBJ databases">
        <authorList>
            <person name="De Canck E."/>
        </authorList>
    </citation>
    <scope>NUCLEOTIDE SEQUENCE [LARGE SCALE GENOMIC DNA]</scope>
    <source>
        <strain evidence="1 2">LMG 29542</strain>
    </source>
</reference>
<dbReference type="SUPFAM" id="SSF51445">
    <property type="entry name" value="(Trans)glycosidases"/>
    <property type="match status" value="1"/>
</dbReference>
<protein>
    <recommendedName>
        <fullName evidence="3">Glycoside hydrolase family 5 domain-containing protein</fullName>
    </recommendedName>
</protein>
<dbReference type="AlphaFoldDB" id="A0A6J5F7C0"/>
<gene>
    <name evidence="1" type="ORF">LMG29542_07087</name>
</gene>
<evidence type="ECO:0000313" key="1">
    <source>
        <dbReference type="EMBL" id="CAB3773036.1"/>
    </source>
</evidence>
<sequence length="718" mass="78933">MRHLLPSILKGIAITFVGFALVDLASIASASSLNELADVDGFRPGLTFNTASGASPLRAQDRVVIRNGHFYTVGERAAGDSGKRIRFFGVSLALSANFPSNEDGEKLAQHLAALGVNIVRIHAIDQPAQHDPAGPDGVLVDAARPTLDPAAIQTLSRFIAQLGRHGIYVDLNLFVNHTFPATRSGDQIPPQSKPLPIFDVDMMAWQETYAKSLLSALRLKDQPYLALVEINNESTLIDAWQEDTLPQLVKGRFRAELNDQWVAYRASHHIDAMEFPLSRSGLTARDASVAARFFIELDERYIDRMVSLVKDVLGDDVPVSGTQIIHSGRWNHGGFANFDVNRSATFTDAHFYVDHYFFPHRQWDWTDWRISNSWLGDSPTDTLFNTAFARAAQKPFIVSEFNQAWPNEQGSDLLPTLTQFAISQDWDGLILYDYAHDRAWSSATPSDFSLRGDVTKLVQFAQCAGYFRLLQPDTSLAQYTITLSPNDRVVAAANGITGNLARYLLKHFDIEPTVAMRRQIAIGSGPTFDVREATGHASSYFNYDAPSRQFTFGSAYAAGISGYLPADHPVKSSILDVTLAPSPHGFSTVLLTSLDHKPLVASSRLLLTIPGATMGTDQTGPQRLQTVGLRGQWKTIVPKDGDTPSESLYHVPGPAQMERIAATIDIQTTADQASVTPLDLNGAPLHPFDVRMVGGHLKFNVNHAEQPFAVAYEITLQR</sequence>
<dbReference type="Gene3D" id="3.20.20.80">
    <property type="entry name" value="Glycosidases"/>
    <property type="match status" value="1"/>
</dbReference>
<dbReference type="Proteomes" id="UP000494363">
    <property type="component" value="Unassembled WGS sequence"/>
</dbReference>
<accession>A0A6J5F7C0</accession>
<proteinExistence type="predicted"/>
<keyword evidence="2" id="KW-1185">Reference proteome</keyword>